<reference evidence="2 3" key="1">
    <citation type="journal article" date="2019" name="Int. J. Syst. Evol. Microbiol.">
        <title>The Global Catalogue of Microorganisms (GCM) 10K type strain sequencing project: providing services to taxonomists for standard genome sequencing and annotation.</title>
        <authorList>
            <consortium name="The Broad Institute Genomics Platform"/>
            <consortium name="The Broad Institute Genome Sequencing Center for Infectious Disease"/>
            <person name="Wu L."/>
            <person name="Ma J."/>
        </authorList>
    </citation>
    <scope>NUCLEOTIDE SEQUENCE [LARGE SCALE GENOMIC DNA]</scope>
    <source>
        <strain evidence="2 3">XZYJ18</strain>
    </source>
</reference>
<name>A0ABD5Q8V5_9EURY</name>
<comment type="caution">
    <text evidence="2">The sequence shown here is derived from an EMBL/GenBank/DDBJ whole genome shotgun (WGS) entry which is preliminary data.</text>
</comment>
<keyword evidence="3" id="KW-1185">Reference proteome</keyword>
<protein>
    <submittedName>
        <fullName evidence="2">Uncharacterized protein</fullName>
    </submittedName>
</protein>
<dbReference type="RefSeq" id="WP_254270574.1">
    <property type="nucleotide sequence ID" value="NZ_CP100402.1"/>
</dbReference>
<dbReference type="AlphaFoldDB" id="A0ABD5Q8V5"/>
<organism evidence="2 3">
    <name type="scientific">Halorussus aquaticus</name>
    <dbReference type="NCBI Taxonomy" id="2953748"/>
    <lineage>
        <taxon>Archaea</taxon>
        <taxon>Methanobacteriati</taxon>
        <taxon>Methanobacteriota</taxon>
        <taxon>Stenosarchaea group</taxon>
        <taxon>Halobacteria</taxon>
        <taxon>Halobacteriales</taxon>
        <taxon>Haladaptataceae</taxon>
        <taxon>Halorussus</taxon>
    </lineage>
</organism>
<feature type="transmembrane region" description="Helical" evidence="1">
    <location>
        <begin position="7"/>
        <end position="28"/>
    </location>
</feature>
<dbReference type="Proteomes" id="UP001595945">
    <property type="component" value="Unassembled WGS sequence"/>
</dbReference>
<gene>
    <name evidence="2" type="ORF">ACFO9K_22995</name>
</gene>
<keyword evidence="1" id="KW-0472">Membrane</keyword>
<evidence type="ECO:0000313" key="3">
    <source>
        <dbReference type="Proteomes" id="UP001595945"/>
    </source>
</evidence>
<dbReference type="GeneID" id="73047661"/>
<keyword evidence="1" id="KW-0812">Transmembrane</keyword>
<dbReference type="EMBL" id="JBHSHT010000005">
    <property type="protein sequence ID" value="MFC4827113.1"/>
    <property type="molecule type" value="Genomic_DNA"/>
</dbReference>
<proteinExistence type="predicted"/>
<evidence type="ECO:0000313" key="2">
    <source>
        <dbReference type="EMBL" id="MFC4827113.1"/>
    </source>
</evidence>
<feature type="transmembrane region" description="Helical" evidence="1">
    <location>
        <begin position="34"/>
        <end position="55"/>
    </location>
</feature>
<keyword evidence="1" id="KW-1133">Transmembrane helix</keyword>
<accession>A0ABD5Q8V5</accession>
<evidence type="ECO:0000256" key="1">
    <source>
        <dbReference type="SAM" id="Phobius"/>
    </source>
</evidence>
<sequence length="237" mass="26721">MIKNRRWTLLIVGSIVIIGLSLAIYLSYEQFGRAGLEASSILTSSLLTIALVVLYREQHLALRYQQEPHLEISDIEIKEDLQVIRLRVSNFGGGPATSMKLRIGLYELSGEGPIETVQGSLRRIESIGDAEEEKTRASSIRPSELNICFEATSRSVISLGGTGPNQDSLARILDSEFEGNRDVIYGKVSVYYSTKFSKDNRHISDFSLQFNNHDDIDYIPMDFLPWEDENMRRELGS</sequence>